<dbReference type="Proteomes" id="UP000823674">
    <property type="component" value="Unassembled WGS sequence"/>
</dbReference>
<feature type="signal peptide" evidence="2">
    <location>
        <begin position="1"/>
        <end position="24"/>
    </location>
</feature>
<evidence type="ECO:0008006" key="5">
    <source>
        <dbReference type="Google" id="ProtNLM"/>
    </source>
</evidence>
<accession>A0ABQ7KK24</accession>
<protein>
    <recommendedName>
        <fullName evidence="5">Secreted protein</fullName>
    </recommendedName>
</protein>
<organism evidence="3 4">
    <name type="scientific">Brassica rapa subsp. trilocularis</name>
    <dbReference type="NCBI Taxonomy" id="1813537"/>
    <lineage>
        <taxon>Eukaryota</taxon>
        <taxon>Viridiplantae</taxon>
        <taxon>Streptophyta</taxon>
        <taxon>Embryophyta</taxon>
        <taxon>Tracheophyta</taxon>
        <taxon>Spermatophyta</taxon>
        <taxon>Magnoliopsida</taxon>
        <taxon>eudicotyledons</taxon>
        <taxon>Gunneridae</taxon>
        <taxon>Pentapetalae</taxon>
        <taxon>rosids</taxon>
        <taxon>malvids</taxon>
        <taxon>Brassicales</taxon>
        <taxon>Brassicaceae</taxon>
        <taxon>Brassiceae</taxon>
        <taxon>Brassica</taxon>
    </lineage>
</organism>
<proteinExistence type="predicted"/>
<gene>
    <name evidence="3" type="primary">SC109g500020.1_BraROA</name>
    <name evidence="3" type="ORF">IGI04_042161</name>
</gene>
<keyword evidence="2" id="KW-0732">Signal</keyword>
<evidence type="ECO:0000313" key="4">
    <source>
        <dbReference type="Proteomes" id="UP000823674"/>
    </source>
</evidence>
<reference evidence="3 4" key="1">
    <citation type="submission" date="2021-03" db="EMBL/GenBank/DDBJ databases">
        <authorList>
            <person name="King G.J."/>
            <person name="Bancroft I."/>
            <person name="Baten A."/>
            <person name="Bloomfield J."/>
            <person name="Borpatragohain P."/>
            <person name="He Z."/>
            <person name="Irish N."/>
            <person name="Irwin J."/>
            <person name="Liu K."/>
            <person name="Mauleon R.P."/>
            <person name="Moore J."/>
            <person name="Morris R."/>
            <person name="Ostergaard L."/>
            <person name="Wang B."/>
            <person name="Wells R."/>
        </authorList>
    </citation>
    <scope>NUCLEOTIDE SEQUENCE [LARGE SCALE GENOMIC DNA]</scope>
    <source>
        <strain evidence="3">R-o-18</strain>
        <tissue evidence="3">Leaf</tissue>
    </source>
</reference>
<evidence type="ECO:0000256" key="2">
    <source>
        <dbReference type="SAM" id="SignalP"/>
    </source>
</evidence>
<evidence type="ECO:0000256" key="1">
    <source>
        <dbReference type="SAM" id="MobiDB-lite"/>
    </source>
</evidence>
<feature type="compositionally biased region" description="Basic and acidic residues" evidence="1">
    <location>
        <begin position="83"/>
        <end position="92"/>
    </location>
</feature>
<dbReference type="EMBL" id="JADBGQ010000014">
    <property type="protein sequence ID" value="KAG5374509.1"/>
    <property type="molecule type" value="Genomic_DNA"/>
</dbReference>
<sequence length="92" mass="10690">MYVHCLTPIFITMRLLCMKSLGECAQLNYGAPRRRIRSNGLQMKELRNLQNSPDGIKPQAQLFYNLGTSEKPRKVNSAQKYQRKTDFRPDSK</sequence>
<comment type="caution">
    <text evidence="3">The sequence shown here is derived from an EMBL/GenBank/DDBJ whole genome shotgun (WGS) entry which is preliminary data.</text>
</comment>
<keyword evidence="4" id="KW-1185">Reference proteome</keyword>
<evidence type="ECO:0000313" key="3">
    <source>
        <dbReference type="EMBL" id="KAG5374509.1"/>
    </source>
</evidence>
<feature type="region of interest" description="Disordered" evidence="1">
    <location>
        <begin position="73"/>
        <end position="92"/>
    </location>
</feature>
<feature type="chain" id="PRO_5047126341" description="Secreted protein" evidence="2">
    <location>
        <begin position="25"/>
        <end position="92"/>
    </location>
</feature>
<name>A0ABQ7KK24_BRACM</name>